<keyword evidence="2" id="KW-1185">Reference proteome</keyword>
<dbReference type="Proteomes" id="UP001302329">
    <property type="component" value="Unassembled WGS sequence"/>
</dbReference>
<reference evidence="1 2" key="1">
    <citation type="submission" date="2023-12" db="EMBL/GenBank/DDBJ databases">
        <title>Baltic Sea Cyanobacteria.</title>
        <authorList>
            <person name="Delbaje E."/>
            <person name="Fewer D.P."/>
            <person name="Shishido T.K."/>
        </authorList>
    </citation>
    <scope>NUCLEOTIDE SEQUENCE [LARGE SCALE GENOMIC DNA]</scope>
    <source>
        <strain evidence="1 2">UHCC 0281</strain>
    </source>
</reference>
<evidence type="ECO:0000313" key="1">
    <source>
        <dbReference type="EMBL" id="MEA5443928.1"/>
    </source>
</evidence>
<evidence type="ECO:0000313" key="2">
    <source>
        <dbReference type="Proteomes" id="UP001302329"/>
    </source>
</evidence>
<organism evidence="1 2">
    <name type="scientific">Cyanobium gracile UHCC 0281</name>
    <dbReference type="NCBI Taxonomy" id="3110309"/>
    <lineage>
        <taxon>Bacteria</taxon>
        <taxon>Bacillati</taxon>
        <taxon>Cyanobacteriota</taxon>
        <taxon>Cyanophyceae</taxon>
        <taxon>Synechococcales</taxon>
        <taxon>Prochlorococcaceae</taxon>
        <taxon>Cyanobium</taxon>
    </lineage>
</organism>
<proteinExistence type="predicted"/>
<sequence>MKRELPLEDDAEIEWLVHDFEALSLLRANWTHRAHLAVGVHYVRHRGLDGALQQMRERIQAYNLACGDPDGYSETLTTTYLQSIAADISSDGLAVTMAEQVARLEKRWPSGRTLPPRPASTG</sequence>
<accession>A0ABU5SZU1</accession>
<comment type="caution">
    <text evidence="1">The sequence shown here is derived from an EMBL/GenBank/DDBJ whole genome shotgun (WGS) entry which is preliminary data.</text>
</comment>
<dbReference type="EMBL" id="JAYGHY010000079">
    <property type="protein sequence ID" value="MEA5443928.1"/>
    <property type="molecule type" value="Genomic_DNA"/>
</dbReference>
<gene>
    <name evidence="1" type="ORF">VB739_15320</name>
</gene>
<protein>
    <submittedName>
        <fullName evidence="1">Uncharacterized protein</fullName>
    </submittedName>
</protein>
<name>A0ABU5SZU1_9CYAN</name>
<dbReference type="RefSeq" id="WP_323357882.1">
    <property type="nucleotide sequence ID" value="NZ_JAYGHY010000079.1"/>
</dbReference>